<organism evidence="2">
    <name type="scientific">Oryza brachyantha</name>
    <name type="common">malo sina</name>
    <dbReference type="NCBI Taxonomy" id="4533"/>
    <lineage>
        <taxon>Eukaryota</taxon>
        <taxon>Viridiplantae</taxon>
        <taxon>Streptophyta</taxon>
        <taxon>Embryophyta</taxon>
        <taxon>Tracheophyta</taxon>
        <taxon>Spermatophyta</taxon>
        <taxon>Magnoliopsida</taxon>
        <taxon>Liliopsida</taxon>
        <taxon>Poales</taxon>
        <taxon>Poaceae</taxon>
        <taxon>BOP clade</taxon>
        <taxon>Oryzoideae</taxon>
        <taxon>Oryzeae</taxon>
        <taxon>Oryzinae</taxon>
        <taxon>Oryza</taxon>
    </lineage>
</organism>
<dbReference type="PANTHER" id="PTHR22166">
    <property type="entry name" value="ENDOPLASMIC RETICULUM JUNCTION FORMATION PROTEIN LUNAPARK"/>
    <property type="match status" value="1"/>
</dbReference>
<proteinExistence type="predicted"/>
<dbReference type="EnsemblPlants" id="OB02G45170.1">
    <property type="protein sequence ID" value="OB02G45170.1"/>
    <property type="gene ID" value="OB02G45170"/>
</dbReference>
<dbReference type="GO" id="GO:0071782">
    <property type="term" value="C:endoplasmic reticulum tubular network"/>
    <property type="evidence" value="ECO:0007669"/>
    <property type="project" value="TreeGrafter"/>
</dbReference>
<keyword evidence="3" id="KW-1185">Reference proteome</keyword>
<evidence type="ECO:0000313" key="3">
    <source>
        <dbReference type="Proteomes" id="UP000006038"/>
    </source>
</evidence>
<reference evidence="2" key="1">
    <citation type="submission" date="2013-04" db="UniProtKB">
        <authorList>
            <consortium name="EnsemblPlants"/>
        </authorList>
    </citation>
    <scope>IDENTIFICATION</scope>
</reference>
<dbReference type="HOGENOM" id="CLU_249363_0_0_1"/>
<dbReference type="InterPro" id="IPR040115">
    <property type="entry name" value="Lnp"/>
</dbReference>
<dbReference type="PANTHER" id="PTHR22166:SF28">
    <property type="entry name" value="OS02G0830300 PROTEIN"/>
    <property type="match status" value="1"/>
</dbReference>
<dbReference type="eggNOG" id="KOG1601">
    <property type="taxonomic scope" value="Eukaryota"/>
</dbReference>
<dbReference type="Proteomes" id="UP000006038">
    <property type="component" value="Unassembled WGS sequence"/>
</dbReference>
<dbReference type="Gramene" id="OB02G45170.1">
    <property type="protein sequence ID" value="OB02G45170.1"/>
    <property type="gene ID" value="OB02G45170"/>
</dbReference>
<feature type="region of interest" description="Disordered" evidence="1">
    <location>
        <begin position="1"/>
        <end position="44"/>
    </location>
</feature>
<evidence type="ECO:0000256" key="1">
    <source>
        <dbReference type="SAM" id="MobiDB-lite"/>
    </source>
</evidence>
<protein>
    <submittedName>
        <fullName evidence="2">Uncharacterized protein</fullName>
    </submittedName>
</protein>
<name>J3LIQ0_ORYBR</name>
<dbReference type="GO" id="GO:0071786">
    <property type="term" value="P:endoplasmic reticulum tubular network organization"/>
    <property type="evidence" value="ECO:0007669"/>
    <property type="project" value="InterPro"/>
</dbReference>
<evidence type="ECO:0000313" key="2">
    <source>
        <dbReference type="EnsemblPlants" id="OB02G45170.1"/>
    </source>
</evidence>
<sequence length="1385" mass="151184">MSWGHSKDFQPMPSDGLRKRRTYTTNSRATESIEEKIQNTMSSNVTDSSFGMEFPELSDSDVVYSQANIIKTSSAPLIRCQEMLPRDGNEEVPAVSTHLNQHGGAHDSTEDTVCSPLDYRNFSEPFTIVKLAEPQTVHQESPIGGGEDKVINRLLDTVNTNFNSSEENLICSFRSHDSLFDREDDACLTEHGRPSLLTAFGELPVEISEENSLSQPEKLEPYPVSINEAPASPSDYTVYYGSLKDVSPSPSDPVLSASENFEKVSIKDGKEESLLKPQKSAALQTDTFTPEKLPATHAIHDSRLIVNPDEGTNALACIFTNANINAALVSINAGSPRLNLPVCEELRREEFEDPEASFSSSAELLMKGDEDAREKEPCQFNGGEGNDVLICSEEEALLVPLVVSTTEQYVKTSGFPLCCQDADMMEVPRIVAANPELKNSTCREVLTNNDEVSKEELSYGLHLKETNDLHFNLEKDDFLHPSVVDTDEHSLATSDFLLSNEGIETTITKAHGALKKSSSESQGEGYNPIEAVVDPSCDDSNTQDVINSVMPANFVPDTNMRGSFQVGQEKTLEAFSNQLDKRTCNFEGILLSSSEINNDIFYSSGSSSHLLHASSVEDNAPSSVQGKLSESKDETASAFVDTPTFLDEVTRSENWTNHSGSSQCIPDRTEIQSIHDGKQVPYETLHGITFGGDESFISPEESINSEKYSLYSRSSSCVSEVNMMYAPGGGASSEPENSHIFSLDDKNGMMFHSVNSTENYENSIRSVEFIPETDMIKTLDVAGESMAGLLHEVPSSVVDGFITPGMGNGMGKSDDYLDLLSSSVHTVEDSKAENNIYKINSSLFSPDVNLTGCLGGGQQGTHLKQEETTLCFENLYMACQDTNSEDHFTNLGSRDIPDASISENFLVEERLSSDRLHDGIFSTKGSLISIDDGNNAGSNNSPCVLHNAHINKNLLGLQEGSFNPQDGPTMTSISRNKVNIAEKPACFSPEESMVADLQDTNKTTSVPRDGNSSSFSGACNFLDESNSSINHPYYSRSTSPMPECNLIEIPEASWGETVEPDDDNSCSFEETLTSGISSNNHRSPLYNCKQEVVVSSGKGSTDPVLVDVHSFDMIPVGEEQTTIIKEEFKYGKSFSSKPGLFSCDPKDNCIINPENFDKRSFETHYQEGPEIAVSLAGMPFFVDTNSEAEKEHDNTRCSSSHAEFNIAEAPKELSIDAENKVFPKGVEVHNWHCMDKEPKDGRLDDVKEDLVDLDEDHENNPIVLPEVAGKITALSPMPSLKLYAKDASSRDSSVGVTNDFEVARAAGLRQRKQVLTISSSTGSSTVSELADTQCTELVDDVVDSLSAPLPSSSATTIQNISNGMSAHFLIEQLATDQPPTSIEQI</sequence>
<accession>J3LIQ0</accession>
<dbReference type="OMA" id="SWGHSKD"/>